<proteinExistence type="predicted"/>
<feature type="compositionally biased region" description="Polar residues" evidence="1">
    <location>
        <begin position="116"/>
        <end position="126"/>
    </location>
</feature>
<dbReference type="EMBL" id="JAHRHJ020000003">
    <property type="protein sequence ID" value="KAH9321856.1"/>
    <property type="molecule type" value="Genomic_DNA"/>
</dbReference>
<evidence type="ECO:0000256" key="1">
    <source>
        <dbReference type="SAM" id="MobiDB-lite"/>
    </source>
</evidence>
<feature type="region of interest" description="Disordered" evidence="1">
    <location>
        <begin position="105"/>
        <end position="143"/>
    </location>
</feature>
<organism evidence="2 3">
    <name type="scientific">Taxus chinensis</name>
    <name type="common">Chinese yew</name>
    <name type="synonym">Taxus wallichiana var. chinensis</name>
    <dbReference type="NCBI Taxonomy" id="29808"/>
    <lineage>
        <taxon>Eukaryota</taxon>
        <taxon>Viridiplantae</taxon>
        <taxon>Streptophyta</taxon>
        <taxon>Embryophyta</taxon>
        <taxon>Tracheophyta</taxon>
        <taxon>Spermatophyta</taxon>
        <taxon>Pinopsida</taxon>
        <taxon>Pinidae</taxon>
        <taxon>Conifers II</taxon>
        <taxon>Cupressales</taxon>
        <taxon>Taxaceae</taxon>
        <taxon>Taxus</taxon>
    </lineage>
</organism>
<accession>A0AA38GF12</accession>
<protein>
    <submittedName>
        <fullName evidence="2">Uncharacterized protein</fullName>
    </submittedName>
</protein>
<keyword evidence="3" id="KW-1185">Reference proteome</keyword>
<sequence length="163" mass="18754">MEDFWAACSDEHEVRRWEYSCLTLAQIKAFRIKSPPDSFINDDEDVIDPSYDAVAFTPLPRIDWTKRDEFSLDGKNQPIIERSISWYDRELSKLQSIPDHVSGSQKLPIRGGLHSTKVSSRSTSLPSIIHNKQERSGCQNPLRQVTCHEEKDLKIPTPKKEES</sequence>
<feature type="non-terminal residue" evidence="2">
    <location>
        <position position="163"/>
    </location>
</feature>
<gene>
    <name evidence="2" type="ORF">KI387_016495</name>
</gene>
<evidence type="ECO:0000313" key="2">
    <source>
        <dbReference type="EMBL" id="KAH9321856.1"/>
    </source>
</evidence>
<evidence type="ECO:0000313" key="3">
    <source>
        <dbReference type="Proteomes" id="UP000824469"/>
    </source>
</evidence>
<comment type="caution">
    <text evidence="2">The sequence shown here is derived from an EMBL/GenBank/DDBJ whole genome shotgun (WGS) entry which is preliminary data.</text>
</comment>
<name>A0AA38GF12_TAXCH</name>
<dbReference type="AlphaFoldDB" id="A0AA38GF12"/>
<dbReference type="Proteomes" id="UP000824469">
    <property type="component" value="Unassembled WGS sequence"/>
</dbReference>
<reference evidence="2 3" key="1">
    <citation type="journal article" date="2021" name="Nat. Plants">
        <title>The Taxus genome provides insights into paclitaxel biosynthesis.</title>
        <authorList>
            <person name="Xiong X."/>
            <person name="Gou J."/>
            <person name="Liao Q."/>
            <person name="Li Y."/>
            <person name="Zhou Q."/>
            <person name="Bi G."/>
            <person name="Li C."/>
            <person name="Du R."/>
            <person name="Wang X."/>
            <person name="Sun T."/>
            <person name="Guo L."/>
            <person name="Liang H."/>
            <person name="Lu P."/>
            <person name="Wu Y."/>
            <person name="Zhang Z."/>
            <person name="Ro D.K."/>
            <person name="Shang Y."/>
            <person name="Huang S."/>
            <person name="Yan J."/>
        </authorList>
    </citation>
    <scope>NUCLEOTIDE SEQUENCE [LARGE SCALE GENOMIC DNA]</scope>
    <source>
        <strain evidence="2">Ta-2019</strain>
    </source>
</reference>